<keyword evidence="6 8" id="KW-0808">Transferase</keyword>
<dbReference type="InterPro" id="IPR029063">
    <property type="entry name" value="SAM-dependent_MTases_sf"/>
</dbReference>
<comment type="similarity">
    <text evidence="3">Belongs to the HAD-like hydrolase superfamily. CbbY/CbbZ/Gph/YieH family.</text>
</comment>
<keyword evidence="5 8" id="KW-0489">Methyltransferase</keyword>
<dbReference type="Gene3D" id="1.10.150.240">
    <property type="entry name" value="Putative phosphatase, domain 2"/>
    <property type="match status" value="1"/>
</dbReference>
<dbReference type="GO" id="GO:0005829">
    <property type="term" value="C:cytosol"/>
    <property type="evidence" value="ECO:0007669"/>
    <property type="project" value="TreeGrafter"/>
</dbReference>
<evidence type="ECO:0000256" key="2">
    <source>
        <dbReference type="ARBA" id="ARBA00004818"/>
    </source>
</evidence>
<dbReference type="CDD" id="cd02440">
    <property type="entry name" value="AdoMet_MTases"/>
    <property type="match status" value="1"/>
</dbReference>
<dbReference type="PANTHER" id="PTHR43434">
    <property type="entry name" value="PHOSPHOGLYCOLATE PHOSPHATASE"/>
    <property type="match status" value="1"/>
</dbReference>
<dbReference type="InterPro" id="IPR041492">
    <property type="entry name" value="HAD_2"/>
</dbReference>
<dbReference type="GO" id="GO:0032259">
    <property type="term" value="P:methylation"/>
    <property type="evidence" value="ECO:0007669"/>
    <property type="project" value="UniProtKB-KW"/>
</dbReference>
<dbReference type="GO" id="GO:0005840">
    <property type="term" value="C:ribosome"/>
    <property type="evidence" value="ECO:0007669"/>
    <property type="project" value="UniProtKB-KW"/>
</dbReference>
<name>A0A840SFK5_9SPIR</name>
<dbReference type="Pfam" id="PF13419">
    <property type="entry name" value="HAD_2"/>
    <property type="match status" value="1"/>
</dbReference>
<dbReference type="EMBL" id="JACHFR010000002">
    <property type="protein sequence ID" value="MBB5218938.1"/>
    <property type="molecule type" value="Genomic_DNA"/>
</dbReference>
<keyword evidence="8" id="KW-0689">Ribosomal protein</keyword>
<proteinExistence type="inferred from homology"/>
<evidence type="ECO:0000313" key="11">
    <source>
        <dbReference type="Proteomes" id="UP000593591"/>
    </source>
</evidence>
<evidence type="ECO:0000313" key="8">
    <source>
        <dbReference type="EMBL" id="MBB5218938.1"/>
    </source>
</evidence>
<evidence type="ECO:0000256" key="4">
    <source>
        <dbReference type="ARBA" id="ARBA00013078"/>
    </source>
</evidence>
<reference evidence="9 11" key="1">
    <citation type="submission" date="2018-08" db="EMBL/GenBank/DDBJ databases">
        <title>The first complete genome of Treponema rectale (CHPAT), a commensal spirochete of the bovine rectum.</title>
        <authorList>
            <person name="Staton G.J."/>
            <person name="Clegg S.R."/>
            <person name="Carter S.D."/>
            <person name="Radford A.D."/>
            <person name="Darby A."/>
            <person name="Hall N."/>
            <person name="Birtles R.J."/>
            <person name="Evans N.J."/>
        </authorList>
    </citation>
    <scope>NUCLEOTIDE SEQUENCE [LARGE SCALE GENOMIC DNA]</scope>
    <source>
        <strain evidence="9 11">CHPA</strain>
    </source>
</reference>
<dbReference type="InterPro" id="IPR023198">
    <property type="entry name" value="PGP-like_dom2"/>
</dbReference>
<dbReference type="AlphaFoldDB" id="A0A840SFK5"/>
<dbReference type="Pfam" id="PF01596">
    <property type="entry name" value="Methyltransf_3"/>
    <property type="match status" value="1"/>
</dbReference>
<dbReference type="GO" id="GO:0008967">
    <property type="term" value="F:phosphoglycolate phosphatase activity"/>
    <property type="evidence" value="ECO:0007669"/>
    <property type="project" value="UniProtKB-EC"/>
</dbReference>
<dbReference type="SUPFAM" id="SSF56784">
    <property type="entry name" value="HAD-like"/>
    <property type="match status" value="1"/>
</dbReference>
<comment type="pathway">
    <text evidence="2">Organic acid metabolism; glycolate biosynthesis; glycolate from 2-phosphoglycolate: step 1/1.</text>
</comment>
<accession>A0A840SFK5</accession>
<dbReference type="GO" id="GO:0008171">
    <property type="term" value="F:O-methyltransferase activity"/>
    <property type="evidence" value="ECO:0007669"/>
    <property type="project" value="InterPro"/>
</dbReference>
<evidence type="ECO:0000256" key="5">
    <source>
        <dbReference type="ARBA" id="ARBA00022603"/>
    </source>
</evidence>
<sequence length="417" mass="47831">MTEVYIFDFDGVIINSSADITDSINAALKHFTYWTLPDNEIIQFIDDNLKETLIKCLLRSTKNHYNTENTEKTQLIYEQFLKEYSARALNRTNLYAGIKELLKVLKAKNKKTVLLSLKTPELTTKILEHFEIKDRFNIIGYSKDFKAALNLINAKFSSSYSEENGIVLSDSPADIQKAKNEGYKTVAIRGGMGNRELLVNSGADLCFSVASEIEKFINILSDPEQTSELKNFAMKNEVPIMQDEGSDFICNYIKENNVKNILEIGSAIGYSSMKFARLASDIHVTTIEIDEERYRTAVKNFEENNLTDRITIFHGDALTYPIEGKFDLIFIDAAKAQYIKFFERFKENLSEQGVIFSDNLSFHGMVEDLSLTHNYSTIKLVKKIRKYIDFLKNNTEFKTEFFKFGDGISISRRIKEN</sequence>
<dbReference type="EC" id="3.1.3.18" evidence="4"/>
<evidence type="ECO:0000313" key="9">
    <source>
        <dbReference type="EMBL" id="QOS41149.1"/>
    </source>
</evidence>
<dbReference type="Proteomes" id="UP000578697">
    <property type="component" value="Unassembled WGS sequence"/>
</dbReference>
<dbReference type="EMBL" id="CP031517">
    <property type="protein sequence ID" value="QOS41149.1"/>
    <property type="molecule type" value="Genomic_DNA"/>
</dbReference>
<keyword evidence="7" id="KW-0949">S-adenosyl-L-methionine</keyword>
<dbReference type="Gene3D" id="3.40.50.150">
    <property type="entry name" value="Vaccinia Virus protein VP39"/>
    <property type="match status" value="1"/>
</dbReference>
<dbReference type="PANTHER" id="PTHR43434:SF1">
    <property type="entry name" value="PHOSPHOGLYCOLATE PHOSPHATASE"/>
    <property type="match status" value="1"/>
</dbReference>
<comment type="catalytic activity">
    <reaction evidence="1">
        <text>2-phosphoglycolate + H2O = glycolate + phosphate</text>
        <dbReference type="Rhea" id="RHEA:14369"/>
        <dbReference type="ChEBI" id="CHEBI:15377"/>
        <dbReference type="ChEBI" id="CHEBI:29805"/>
        <dbReference type="ChEBI" id="CHEBI:43474"/>
        <dbReference type="ChEBI" id="CHEBI:58033"/>
        <dbReference type="EC" id="3.1.3.18"/>
    </reaction>
</comment>
<evidence type="ECO:0000256" key="3">
    <source>
        <dbReference type="ARBA" id="ARBA00006171"/>
    </source>
</evidence>
<organism evidence="8 10">
    <name type="scientific">Treponema rectale</name>
    <dbReference type="NCBI Taxonomy" id="744512"/>
    <lineage>
        <taxon>Bacteria</taxon>
        <taxon>Pseudomonadati</taxon>
        <taxon>Spirochaetota</taxon>
        <taxon>Spirochaetia</taxon>
        <taxon>Spirochaetales</taxon>
        <taxon>Treponemataceae</taxon>
        <taxon>Treponema</taxon>
    </lineage>
</organism>
<dbReference type="PROSITE" id="PS51682">
    <property type="entry name" value="SAM_OMT_I"/>
    <property type="match status" value="1"/>
</dbReference>
<evidence type="ECO:0000256" key="1">
    <source>
        <dbReference type="ARBA" id="ARBA00000830"/>
    </source>
</evidence>
<dbReference type="KEGG" id="trc:DYE49_12100"/>
<evidence type="ECO:0000256" key="7">
    <source>
        <dbReference type="ARBA" id="ARBA00022691"/>
    </source>
</evidence>
<dbReference type="GO" id="GO:0006281">
    <property type="term" value="P:DNA repair"/>
    <property type="evidence" value="ECO:0007669"/>
    <property type="project" value="TreeGrafter"/>
</dbReference>
<dbReference type="SUPFAM" id="SSF53335">
    <property type="entry name" value="S-adenosyl-L-methionine-dependent methyltransferases"/>
    <property type="match status" value="1"/>
</dbReference>
<gene>
    <name evidence="9" type="ORF">DYE49_12100</name>
    <name evidence="8" type="ORF">HNP77_001307</name>
</gene>
<dbReference type="InterPro" id="IPR002935">
    <property type="entry name" value="SAM_O-MeTrfase"/>
</dbReference>
<dbReference type="Gene3D" id="3.40.50.1000">
    <property type="entry name" value="HAD superfamily/HAD-like"/>
    <property type="match status" value="1"/>
</dbReference>
<dbReference type="InterPro" id="IPR050155">
    <property type="entry name" value="HAD-like_hydrolase_sf"/>
</dbReference>
<dbReference type="Proteomes" id="UP000593591">
    <property type="component" value="Chromosome"/>
</dbReference>
<dbReference type="RefSeq" id="WP_184652378.1">
    <property type="nucleotide sequence ID" value="NZ_JACHFR010000002.1"/>
</dbReference>
<keyword evidence="10" id="KW-1185">Reference proteome</keyword>
<protein>
    <recommendedName>
        <fullName evidence="4">phosphoglycolate phosphatase</fullName>
        <ecNumber evidence="4">3.1.3.18</ecNumber>
    </recommendedName>
</protein>
<evidence type="ECO:0000256" key="6">
    <source>
        <dbReference type="ARBA" id="ARBA00022679"/>
    </source>
</evidence>
<dbReference type="InterPro" id="IPR023214">
    <property type="entry name" value="HAD_sf"/>
</dbReference>
<evidence type="ECO:0000313" key="10">
    <source>
        <dbReference type="Proteomes" id="UP000578697"/>
    </source>
</evidence>
<keyword evidence="8" id="KW-0687">Ribonucleoprotein</keyword>
<dbReference type="InterPro" id="IPR036412">
    <property type="entry name" value="HAD-like_sf"/>
</dbReference>
<reference evidence="8 10" key="2">
    <citation type="submission" date="2020-08" db="EMBL/GenBank/DDBJ databases">
        <title>Genomic Encyclopedia of Type Strains, Phase IV (KMG-IV): sequencing the most valuable type-strain genomes for metagenomic binning, comparative biology and taxonomic classification.</title>
        <authorList>
            <person name="Goeker M."/>
        </authorList>
    </citation>
    <scope>NUCLEOTIDE SEQUENCE [LARGE SCALE GENOMIC DNA]</scope>
    <source>
        <strain evidence="8 10">DSM 103679</strain>
    </source>
</reference>